<accession>W1NSW0</accession>
<proteinExistence type="predicted"/>
<name>W1NSW0_AMBTC</name>
<dbReference type="EMBL" id="KI395608">
    <property type="protein sequence ID" value="ERM97955.1"/>
    <property type="molecule type" value="Genomic_DNA"/>
</dbReference>
<organism evidence="1 2">
    <name type="scientific">Amborella trichopoda</name>
    <dbReference type="NCBI Taxonomy" id="13333"/>
    <lineage>
        <taxon>Eukaryota</taxon>
        <taxon>Viridiplantae</taxon>
        <taxon>Streptophyta</taxon>
        <taxon>Embryophyta</taxon>
        <taxon>Tracheophyta</taxon>
        <taxon>Spermatophyta</taxon>
        <taxon>Magnoliopsida</taxon>
        <taxon>Amborellales</taxon>
        <taxon>Amborellaceae</taxon>
        <taxon>Amborella</taxon>
    </lineage>
</organism>
<sequence>MTSPNFPRNLEIRLNPELTATIKGSADHAIDIPRSVVVHKTEEDEAIETVLMKDRKSQEIAHLRELVARIHHEVEHHQNMSNFYRGEVEHVKETLALVKRKMARIMKLICFKE</sequence>
<evidence type="ECO:0000313" key="2">
    <source>
        <dbReference type="Proteomes" id="UP000017836"/>
    </source>
</evidence>
<dbReference type="AlphaFoldDB" id="W1NSW0"/>
<dbReference type="HOGENOM" id="CLU_147624_0_0_1"/>
<gene>
    <name evidence="1" type="ORF">AMTR_s00117p00083800</name>
</gene>
<dbReference type="Gramene" id="ERM97955">
    <property type="protein sequence ID" value="ERM97955"/>
    <property type="gene ID" value="AMTR_s00117p00083800"/>
</dbReference>
<evidence type="ECO:0000313" key="1">
    <source>
        <dbReference type="EMBL" id="ERM97955.1"/>
    </source>
</evidence>
<reference evidence="2" key="1">
    <citation type="journal article" date="2013" name="Science">
        <title>The Amborella genome and the evolution of flowering plants.</title>
        <authorList>
            <consortium name="Amborella Genome Project"/>
        </authorList>
    </citation>
    <scope>NUCLEOTIDE SEQUENCE [LARGE SCALE GENOMIC DNA]</scope>
</reference>
<dbReference type="Proteomes" id="UP000017836">
    <property type="component" value="Unassembled WGS sequence"/>
</dbReference>
<keyword evidence="2" id="KW-1185">Reference proteome</keyword>
<protein>
    <submittedName>
        <fullName evidence="1">Uncharacterized protein</fullName>
    </submittedName>
</protein>